<dbReference type="AlphaFoldDB" id="A0AAE9YDJ7"/>
<dbReference type="InterPro" id="IPR011527">
    <property type="entry name" value="ABC1_TM_dom"/>
</dbReference>
<accession>A0AAE9YDJ7</accession>
<proteinExistence type="predicted"/>
<feature type="transmembrane region" description="Helical" evidence="9">
    <location>
        <begin position="266"/>
        <end position="285"/>
    </location>
</feature>
<comment type="subcellular location">
    <subcellularLocation>
        <location evidence="1">Cell membrane</location>
        <topology evidence="1">Multi-pass membrane protein</topology>
    </subcellularLocation>
</comment>
<evidence type="ECO:0000259" key="11">
    <source>
        <dbReference type="PROSITE" id="PS50929"/>
    </source>
</evidence>
<keyword evidence="6 12" id="KW-0067">ATP-binding</keyword>
<sequence>MSGDADSNAARGNDSARILAVLDRFHPRARRRLVGIGVLSFLAGLSEAAILVLVTGVAVAVNEGRDDVGLAGVSLSTTLVLVLAGVLLLLGILLTYLLARAIAGVSASASLRARQELLRAFHAASYERKSRDRVASLQEALTTYVDRFTQAFAALATLLAAVLSLSSFAVAALVVNPLTAVALSVVGALLVLILRPATMRTRAAAQRLTHQRRDYAEGATESVLLSRELAVFGVAGEAGERLRRRDAEVADQFYTSRFLAAFTPRLYQGLALALVIVGLLVLTSIEVDDLAAIGAVVLLLVRSLSYGQQVLTGLQQQAEMRPYVDRLVELLDSYSDAPRHQGTTAVGEIRSIELRQVGFGYEGASGSALRDLSLVVGAGETIGVVGPSGAGKSTLVNVLLRLYEPTAGEVTVNGVPLREVDDEEWHRRTAIVPQEPRLVHGSIADNIRFLRDLDDDDVARAAREARVEEFVADLPLGLDSPVGELGGRLSGGQRQRICIARALAGRPDLLVLDEPTSALDGESEAAIGQTLAALKGRVTMVIVAHRLSTLTICDRLVILQEGTLASIGTAAELQSRSAYYREVSRLAGL</sequence>
<name>A0AAE9YDJ7_9ACTN</name>
<dbReference type="InterPro" id="IPR017871">
    <property type="entry name" value="ABC_transporter-like_CS"/>
</dbReference>
<feature type="domain" description="ABC transmembrane type-1" evidence="11">
    <location>
        <begin position="34"/>
        <end position="316"/>
    </location>
</feature>
<keyword evidence="7 9" id="KW-1133">Transmembrane helix</keyword>
<dbReference type="InterPro" id="IPR003593">
    <property type="entry name" value="AAA+_ATPase"/>
</dbReference>
<dbReference type="Proteomes" id="UP001216390">
    <property type="component" value="Chromosome"/>
</dbReference>
<dbReference type="InterPro" id="IPR027417">
    <property type="entry name" value="P-loop_NTPase"/>
</dbReference>
<evidence type="ECO:0000256" key="2">
    <source>
        <dbReference type="ARBA" id="ARBA00022448"/>
    </source>
</evidence>
<dbReference type="SMART" id="SM00382">
    <property type="entry name" value="AAA"/>
    <property type="match status" value="1"/>
</dbReference>
<dbReference type="InterPro" id="IPR036640">
    <property type="entry name" value="ABC1_TM_sf"/>
</dbReference>
<dbReference type="RefSeq" id="WP_272735372.1">
    <property type="nucleotide sequence ID" value="NZ_CP116942.1"/>
</dbReference>
<dbReference type="PROSITE" id="PS50929">
    <property type="entry name" value="ABC_TM1F"/>
    <property type="match status" value="1"/>
</dbReference>
<dbReference type="GO" id="GO:0005886">
    <property type="term" value="C:plasma membrane"/>
    <property type="evidence" value="ECO:0007669"/>
    <property type="project" value="UniProtKB-SubCell"/>
</dbReference>
<dbReference type="PROSITE" id="PS00211">
    <property type="entry name" value="ABC_TRANSPORTER_1"/>
    <property type="match status" value="1"/>
</dbReference>
<dbReference type="PANTHER" id="PTHR24221">
    <property type="entry name" value="ATP-BINDING CASSETTE SUB-FAMILY B"/>
    <property type="match status" value="1"/>
</dbReference>
<dbReference type="InterPro" id="IPR003439">
    <property type="entry name" value="ABC_transporter-like_ATP-bd"/>
</dbReference>
<dbReference type="KEGG" id="ima:PO878_15185"/>
<gene>
    <name evidence="12" type="ORF">PO878_15185</name>
</gene>
<dbReference type="InterPro" id="IPR039421">
    <property type="entry name" value="Type_1_exporter"/>
</dbReference>
<dbReference type="SUPFAM" id="SSF90123">
    <property type="entry name" value="ABC transporter transmembrane region"/>
    <property type="match status" value="1"/>
</dbReference>
<keyword evidence="3" id="KW-1003">Cell membrane</keyword>
<evidence type="ECO:0000256" key="6">
    <source>
        <dbReference type="ARBA" id="ARBA00022840"/>
    </source>
</evidence>
<dbReference type="Gene3D" id="1.20.1560.10">
    <property type="entry name" value="ABC transporter type 1, transmembrane domain"/>
    <property type="match status" value="1"/>
</dbReference>
<evidence type="ECO:0000259" key="10">
    <source>
        <dbReference type="PROSITE" id="PS50893"/>
    </source>
</evidence>
<feature type="transmembrane region" description="Helical" evidence="9">
    <location>
        <begin position="33"/>
        <end position="59"/>
    </location>
</feature>
<keyword evidence="2" id="KW-0813">Transport</keyword>
<keyword evidence="8 9" id="KW-0472">Membrane</keyword>
<dbReference type="EMBL" id="CP116942">
    <property type="protein sequence ID" value="WCO65846.1"/>
    <property type="molecule type" value="Genomic_DNA"/>
</dbReference>
<dbReference type="GO" id="GO:0016887">
    <property type="term" value="F:ATP hydrolysis activity"/>
    <property type="evidence" value="ECO:0007669"/>
    <property type="project" value="InterPro"/>
</dbReference>
<protein>
    <submittedName>
        <fullName evidence="12">ABC transporter ATP-binding protein</fullName>
    </submittedName>
</protein>
<dbReference type="CDD" id="cd03228">
    <property type="entry name" value="ABCC_MRP_Like"/>
    <property type="match status" value="1"/>
</dbReference>
<dbReference type="GO" id="GO:0140359">
    <property type="term" value="F:ABC-type transporter activity"/>
    <property type="evidence" value="ECO:0007669"/>
    <property type="project" value="InterPro"/>
</dbReference>
<dbReference type="FunFam" id="3.40.50.300:FF:000299">
    <property type="entry name" value="ABC transporter ATP-binding protein/permease"/>
    <property type="match status" value="1"/>
</dbReference>
<dbReference type="PROSITE" id="PS50893">
    <property type="entry name" value="ABC_TRANSPORTER_2"/>
    <property type="match status" value="1"/>
</dbReference>
<evidence type="ECO:0000256" key="7">
    <source>
        <dbReference type="ARBA" id="ARBA00022989"/>
    </source>
</evidence>
<evidence type="ECO:0000256" key="1">
    <source>
        <dbReference type="ARBA" id="ARBA00004651"/>
    </source>
</evidence>
<dbReference type="PANTHER" id="PTHR24221:SF654">
    <property type="entry name" value="ATP-BINDING CASSETTE SUB-FAMILY B MEMBER 6"/>
    <property type="match status" value="1"/>
</dbReference>
<feature type="transmembrane region" description="Helical" evidence="9">
    <location>
        <begin position="79"/>
        <end position="99"/>
    </location>
</feature>
<evidence type="ECO:0000313" key="13">
    <source>
        <dbReference type="Proteomes" id="UP001216390"/>
    </source>
</evidence>
<evidence type="ECO:0000256" key="8">
    <source>
        <dbReference type="ARBA" id="ARBA00023136"/>
    </source>
</evidence>
<dbReference type="GO" id="GO:0034040">
    <property type="term" value="F:ATPase-coupled lipid transmembrane transporter activity"/>
    <property type="evidence" value="ECO:0007669"/>
    <property type="project" value="TreeGrafter"/>
</dbReference>
<organism evidence="12 13">
    <name type="scientific">Iamia majanohamensis</name>
    <dbReference type="NCBI Taxonomy" id="467976"/>
    <lineage>
        <taxon>Bacteria</taxon>
        <taxon>Bacillati</taxon>
        <taxon>Actinomycetota</taxon>
        <taxon>Acidimicrobiia</taxon>
        <taxon>Acidimicrobiales</taxon>
        <taxon>Iamiaceae</taxon>
        <taxon>Iamia</taxon>
    </lineage>
</organism>
<evidence type="ECO:0000256" key="5">
    <source>
        <dbReference type="ARBA" id="ARBA00022741"/>
    </source>
</evidence>
<keyword evidence="4 9" id="KW-0812">Transmembrane</keyword>
<reference evidence="12" key="1">
    <citation type="submission" date="2023-01" db="EMBL/GenBank/DDBJ databases">
        <title>The diversity of Class Acidimicrobiia in South China Sea sediment environments and the proposal of Iamia marina sp. nov., a novel species of the genus Iamia.</title>
        <authorList>
            <person name="He Y."/>
            <person name="Tian X."/>
        </authorList>
    </citation>
    <scope>NUCLEOTIDE SEQUENCE</scope>
    <source>
        <strain evidence="12">DSM 19957</strain>
    </source>
</reference>
<evidence type="ECO:0000256" key="3">
    <source>
        <dbReference type="ARBA" id="ARBA00022475"/>
    </source>
</evidence>
<feature type="domain" description="ABC transporter" evidence="10">
    <location>
        <begin position="349"/>
        <end position="586"/>
    </location>
</feature>
<dbReference type="Gene3D" id="3.40.50.300">
    <property type="entry name" value="P-loop containing nucleotide triphosphate hydrolases"/>
    <property type="match status" value="1"/>
</dbReference>
<feature type="transmembrane region" description="Helical" evidence="9">
    <location>
        <begin position="180"/>
        <end position="198"/>
    </location>
</feature>
<keyword evidence="13" id="KW-1185">Reference proteome</keyword>
<evidence type="ECO:0000256" key="9">
    <source>
        <dbReference type="SAM" id="Phobius"/>
    </source>
</evidence>
<dbReference type="GO" id="GO:0005524">
    <property type="term" value="F:ATP binding"/>
    <property type="evidence" value="ECO:0007669"/>
    <property type="project" value="UniProtKB-KW"/>
</dbReference>
<dbReference type="SUPFAM" id="SSF52540">
    <property type="entry name" value="P-loop containing nucleoside triphosphate hydrolases"/>
    <property type="match status" value="1"/>
</dbReference>
<evidence type="ECO:0000313" key="12">
    <source>
        <dbReference type="EMBL" id="WCO65846.1"/>
    </source>
</evidence>
<keyword evidence="5" id="KW-0547">Nucleotide-binding</keyword>
<dbReference type="Pfam" id="PF00005">
    <property type="entry name" value="ABC_tran"/>
    <property type="match status" value="1"/>
</dbReference>
<feature type="transmembrane region" description="Helical" evidence="9">
    <location>
        <begin position="151"/>
        <end position="174"/>
    </location>
</feature>
<evidence type="ECO:0000256" key="4">
    <source>
        <dbReference type="ARBA" id="ARBA00022692"/>
    </source>
</evidence>